<keyword evidence="7 8" id="KW-0472">Membrane</keyword>
<sequence length="232" mass="26518">MSLVACQRFGFTIFSKTPSVRCINTKHNFDTYQTVSKLEANGKFPRNQAVAIMRCIRVLMRDSSAQVRSEMLAKSEMEKELYLFKATLSELRTEIKILRKNDHSILESEVSAISRDVEALSQKLREVIGSLKSDIHLDFNNRKAEVRQEQKRMEMKIHEFDNKYTLQLSDIRTDIEALKWETTRKGMLAAFGTATVILLAGILFKWKNKPASSSEETTTTEFIPEGAEISVS</sequence>
<accession>A0ABR2W4Z2</accession>
<evidence type="ECO:0000256" key="7">
    <source>
        <dbReference type="ARBA" id="ARBA00023136"/>
    </source>
</evidence>
<reference evidence="9 10" key="1">
    <citation type="submission" date="2023-04" db="EMBL/GenBank/DDBJ databases">
        <title>Genome of Basidiobolus ranarum AG-B5.</title>
        <authorList>
            <person name="Stajich J.E."/>
            <person name="Carter-House D."/>
            <person name="Gryganskyi A."/>
        </authorList>
    </citation>
    <scope>NUCLEOTIDE SEQUENCE [LARGE SCALE GENOMIC DNA]</scope>
    <source>
        <strain evidence="9 10">AG-B5</strain>
    </source>
</reference>
<proteinExistence type="predicted"/>
<evidence type="ECO:0000256" key="6">
    <source>
        <dbReference type="ARBA" id="ARBA00023128"/>
    </source>
</evidence>
<gene>
    <name evidence="9" type="ORF">K7432_004854</name>
</gene>
<dbReference type="Pfam" id="PF07798">
    <property type="entry name" value="CCDC90-like"/>
    <property type="match status" value="1"/>
</dbReference>
<name>A0ABR2W4Z2_9FUNG</name>
<comment type="subcellular location">
    <subcellularLocation>
        <location evidence="2">Membrane</location>
    </subcellularLocation>
    <subcellularLocation>
        <location evidence="1">Mitochondrion</location>
    </subcellularLocation>
</comment>
<keyword evidence="6" id="KW-0496">Mitochondrion</keyword>
<evidence type="ECO:0000256" key="2">
    <source>
        <dbReference type="ARBA" id="ARBA00004370"/>
    </source>
</evidence>
<evidence type="ECO:0000256" key="3">
    <source>
        <dbReference type="ARBA" id="ARBA00022692"/>
    </source>
</evidence>
<keyword evidence="4 8" id="KW-1133">Transmembrane helix</keyword>
<dbReference type="EMBL" id="JASJQH010007052">
    <property type="protein sequence ID" value="KAK9719349.1"/>
    <property type="molecule type" value="Genomic_DNA"/>
</dbReference>
<dbReference type="PANTHER" id="PTHR14360:SF12">
    <property type="entry name" value="MOZ PROTEIN REPRESENTS A CHROMATIN-ASSOCIATED ACETYLTRANSFERASE"/>
    <property type="match status" value="1"/>
</dbReference>
<keyword evidence="5" id="KW-0175">Coiled coil</keyword>
<feature type="transmembrane region" description="Helical" evidence="8">
    <location>
        <begin position="186"/>
        <end position="204"/>
    </location>
</feature>
<dbReference type="Gene3D" id="1.20.5.340">
    <property type="match status" value="1"/>
</dbReference>
<protein>
    <submittedName>
        <fullName evidence="9">Uncharacterized protein</fullName>
    </submittedName>
</protein>
<comment type="caution">
    <text evidence="9">The sequence shown here is derived from an EMBL/GenBank/DDBJ whole genome shotgun (WGS) entry which is preliminary data.</text>
</comment>
<evidence type="ECO:0000256" key="8">
    <source>
        <dbReference type="SAM" id="Phobius"/>
    </source>
</evidence>
<dbReference type="PANTHER" id="PTHR14360">
    <property type="entry name" value="PROTEIN FMP32, MITOCHONDRIAL"/>
    <property type="match status" value="1"/>
</dbReference>
<evidence type="ECO:0000256" key="1">
    <source>
        <dbReference type="ARBA" id="ARBA00004173"/>
    </source>
</evidence>
<evidence type="ECO:0000313" key="10">
    <source>
        <dbReference type="Proteomes" id="UP001479436"/>
    </source>
</evidence>
<evidence type="ECO:0000256" key="4">
    <source>
        <dbReference type="ARBA" id="ARBA00022989"/>
    </source>
</evidence>
<dbReference type="InterPro" id="IPR024461">
    <property type="entry name" value="CCDC90-like"/>
</dbReference>
<keyword evidence="10" id="KW-1185">Reference proteome</keyword>
<dbReference type="Proteomes" id="UP001479436">
    <property type="component" value="Unassembled WGS sequence"/>
</dbReference>
<evidence type="ECO:0000256" key="5">
    <source>
        <dbReference type="ARBA" id="ARBA00023054"/>
    </source>
</evidence>
<evidence type="ECO:0000313" key="9">
    <source>
        <dbReference type="EMBL" id="KAK9719349.1"/>
    </source>
</evidence>
<keyword evidence="3 8" id="KW-0812">Transmembrane</keyword>
<organism evidence="9 10">
    <name type="scientific">Basidiobolus ranarum</name>
    <dbReference type="NCBI Taxonomy" id="34480"/>
    <lineage>
        <taxon>Eukaryota</taxon>
        <taxon>Fungi</taxon>
        <taxon>Fungi incertae sedis</taxon>
        <taxon>Zoopagomycota</taxon>
        <taxon>Entomophthoromycotina</taxon>
        <taxon>Basidiobolomycetes</taxon>
        <taxon>Basidiobolales</taxon>
        <taxon>Basidiobolaceae</taxon>
        <taxon>Basidiobolus</taxon>
    </lineage>
</organism>